<evidence type="ECO:0000313" key="3">
    <source>
        <dbReference type="EMBL" id="KAF5934654.1"/>
    </source>
</evidence>
<comment type="caution">
    <text evidence="3">The sequence shown here is derived from an EMBL/GenBank/DDBJ whole genome shotgun (WGS) entry which is preliminary data.</text>
</comment>
<gene>
    <name evidence="3" type="ORF">HYC85_030825</name>
</gene>
<dbReference type="InterPro" id="IPR053134">
    <property type="entry name" value="RNA-dir_DNA_polymerase"/>
</dbReference>
<keyword evidence="4" id="KW-1185">Reference proteome</keyword>
<feature type="region of interest" description="Disordered" evidence="1">
    <location>
        <begin position="483"/>
        <end position="534"/>
    </location>
</feature>
<name>A0A7J7G5N6_CAMSI</name>
<reference evidence="3 4" key="2">
    <citation type="submission" date="2020-07" db="EMBL/GenBank/DDBJ databases">
        <title>Genome assembly of wild tea tree DASZ reveals pedigree and selection history of tea varieties.</title>
        <authorList>
            <person name="Zhang W."/>
        </authorList>
    </citation>
    <scope>NUCLEOTIDE SEQUENCE [LARGE SCALE GENOMIC DNA]</scope>
    <source>
        <strain evidence="4">cv. G240</strain>
        <tissue evidence="3">Leaf</tissue>
    </source>
</reference>
<dbReference type="InterPro" id="IPR043128">
    <property type="entry name" value="Rev_trsase/Diguanyl_cyclase"/>
</dbReference>
<feature type="region of interest" description="Disordered" evidence="1">
    <location>
        <begin position="147"/>
        <end position="172"/>
    </location>
</feature>
<sequence length="835" mass="94256">MTLISAIDCVMRFKISSTTKIKTGTAAMARTVDEKGKLVENKGAEQVAQELGIVSSEPTEQEAALRCLEQEVDQNKQKAGKVQDPVGEICDEKMTRTEPENCLSAVEEIWWDYDDLHLAHIDEEWGEDLPDNTWFVEEVNHMIRSGRYFKPPHLDQPEASEKDKEAEKQKKNQLEEEAVLKQLKKIQVDISIRGLLMASRVHRQATLSAMDKAKLSIETTPRQLVGLVFLGGVAPTLTFSDKELPPEESVHNKPLYISVECREKLIPVVLVNIWSTINVYPCRWPSSTGHQVPYPGCLGHYQLTTWATLATPSKSCLFRPPPNAEVPYGKGVAIVFGNSSIHPPPVVTIPVLEMVHGEEDIFISGFTFVEAQVVQNIMTIDESIYVSARSGEDFLFCGFLEPWFNSEKQRAPGFEIFFDLQLQDSDTEEQTKLTAKATKSTESDSNSSELKVGAALACLLSDPQINSESLGDNLTISMIRDQQGANPSSEGFLSNSSESSSEPESDSTESVQPKSDSSSSESEFDIPGVDNPDTESVVTKELDELDFVNENTTAEKERFVKPLINEIIAINVGTTEKDLRLVQIGSTLSLEERERLVALLKDFKDVFAWSYEDIPGIDLEIVQHRIPLDPEARPFKQKLGRIHSDWALKIKEEITKQIDTGFLLHQRKMAEFGVCVDFRDLNKASPKDDFSLLHIDKLVDFTAGHALLSFMDGFFGYNQILMAPEDREKTAFTMLRGTYYYRVMQFGLKNAEATYQWVATTILHDMIHKEVEVYVDDMIVKFKEREGHYTALKKFFQWIREYSLRENAGLLDHREGHRGRPFQNQGHPRNATTKN</sequence>
<organism evidence="3 4">
    <name type="scientific">Camellia sinensis</name>
    <name type="common">Tea plant</name>
    <name type="synonym">Thea sinensis</name>
    <dbReference type="NCBI Taxonomy" id="4442"/>
    <lineage>
        <taxon>Eukaryota</taxon>
        <taxon>Viridiplantae</taxon>
        <taxon>Streptophyta</taxon>
        <taxon>Embryophyta</taxon>
        <taxon>Tracheophyta</taxon>
        <taxon>Spermatophyta</taxon>
        <taxon>Magnoliopsida</taxon>
        <taxon>eudicotyledons</taxon>
        <taxon>Gunneridae</taxon>
        <taxon>Pentapetalae</taxon>
        <taxon>asterids</taxon>
        <taxon>Ericales</taxon>
        <taxon>Theaceae</taxon>
        <taxon>Camellia</taxon>
    </lineage>
</organism>
<evidence type="ECO:0000313" key="4">
    <source>
        <dbReference type="Proteomes" id="UP000593564"/>
    </source>
</evidence>
<evidence type="ECO:0000259" key="2">
    <source>
        <dbReference type="Pfam" id="PF00078"/>
    </source>
</evidence>
<accession>A0A7J7G5N6</accession>
<dbReference type="Proteomes" id="UP000593564">
    <property type="component" value="Unassembled WGS sequence"/>
</dbReference>
<feature type="compositionally biased region" description="Basic and acidic residues" evidence="1">
    <location>
        <begin position="152"/>
        <end position="172"/>
    </location>
</feature>
<feature type="compositionally biased region" description="Polar residues" evidence="1">
    <location>
        <begin position="822"/>
        <end position="835"/>
    </location>
</feature>
<proteinExistence type="predicted"/>
<dbReference type="Gene3D" id="3.30.70.270">
    <property type="match status" value="1"/>
</dbReference>
<protein>
    <recommendedName>
        <fullName evidence="2">Reverse transcriptase domain-containing protein</fullName>
    </recommendedName>
</protein>
<dbReference type="AlphaFoldDB" id="A0A7J7G5N6"/>
<dbReference type="Pfam" id="PF00078">
    <property type="entry name" value="RVT_1"/>
    <property type="match status" value="1"/>
</dbReference>
<dbReference type="SUPFAM" id="SSF56672">
    <property type="entry name" value="DNA/RNA polymerases"/>
    <property type="match status" value="1"/>
</dbReference>
<reference evidence="4" key="1">
    <citation type="journal article" date="2020" name="Nat. Commun.">
        <title>Genome assembly of wild tea tree DASZ reveals pedigree and selection history of tea varieties.</title>
        <authorList>
            <person name="Zhang W."/>
            <person name="Zhang Y."/>
            <person name="Qiu H."/>
            <person name="Guo Y."/>
            <person name="Wan H."/>
            <person name="Zhang X."/>
            <person name="Scossa F."/>
            <person name="Alseekh S."/>
            <person name="Zhang Q."/>
            <person name="Wang P."/>
            <person name="Xu L."/>
            <person name="Schmidt M.H."/>
            <person name="Jia X."/>
            <person name="Li D."/>
            <person name="Zhu A."/>
            <person name="Guo F."/>
            <person name="Chen W."/>
            <person name="Ni D."/>
            <person name="Usadel B."/>
            <person name="Fernie A.R."/>
            <person name="Wen W."/>
        </authorList>
    </citation>
    <scope>NUCLEOTIDE SEQUENCE [LARGE SCALE GENOMIC DNA]</scope>
    <source>
        <strain evidence="4">cv. G240</strain>
    </source>
</reference>
<evidence type="ECO:0000256" key="1">
    <source>
        <dbReference type="SAM" id="MobiDB-lite"/>
    </source>
</evidence>
<dbReference type="Gene3D" id="3.10.10.10">
    <property type="entry name" value="HIV Type 1 Reverse Transcriptase, subunit A, domain 1"/>
    <property type="match status" value="1"/>
</dbReference>
<dbReference type="InterPro" id="IPR043502">
    <property type="entry name" value="DNA/RNA_pol_sf"/>
</dbReference>
<dbReference type="PANTHER" id="PTHR24559">
    <property type="entry name" value="TRANSPOSON TY3-I GAG-POL POLYPROTEIN"/>
    <property type="match status" value="1"/>
</dbReference>
<dbReference type="EMBL" id="JACBKZ010000014">
    <property type="protein sequence ID" value="KAF5934654.1"/>
    <property type="molecule type" value="Genomic_DNA"/>
</dbReference>
<feature type="compositionally biased region" description="Low complexity" evidence="1">
    <location>
        <begin position="488"/>
        <end position="500"/>
    </location>
</feature>
<feature type="domain" description="Reverse transcriptase" evidence="2">
    <location>
        <begin position="675"/>
        <end position="805"/>
    </location>
</feature>
<dbReference type="CDD" id="cd01647">
    <property type="entry name" value="RT_LTR"/>
    <property type="match status" value="1"/>
</dbReference>
<dbReference type="InterPro" id="IPR000477">
    <property type="entry name" value="RT_dom"/>
</dbReference>
<dbReference type="PANTHER" id="PTHR24559:SF457">
    <property type="entry name" value="RNA-DIRECTED DNA POLYMERASE HOMOLOG"/>
    <property type="match status" value="1"/>
</dbReference>
<feature type="region of interest" description="Disordered" evidence="1">
    <location>
        <begin position="813"/>
        <end position="835"/>
    </location>
</feature>